<dbReference type="Gene3D" id="3.40.390.10">
    <property type="entry name" value="Collagenase (Catalytic Domain)"/>
    <property type="match status" value="1"/>
</dbReference>
<dbReference type="SUPFAM" id="SSF55486">
    <property type="entry name" value="Metalloproteases ('zincins'), catalytic domain"/>
    <property type="match status" value="1"/>
</dbReference>
<keyword evidence="1" id="KW-0479">Metal-binding</keyword>
<evidence type="ECO:0000256" key="3">
    <source>
        <dbReference type="ARBA" id="ARBA00023049"/>
    </source>
</evidence>
<evidence type="ECO:0000256" key="1">
    <source>
        <dbReference type="ARBA" id="ARBA00022723"/>
    </source>
</evidence>
<keyword evidence="7" id="KW-1185">Reference proteome</keyword>
<reference evidence="8" key="1">
    <citation type="submission" date="2017-02" db="UniProtKB">
        <authorList>
            <consortium name="WormBaseParasite"/>
        </authorList>
    </citation>
    <scope>IDENTIFICATION</scope>
</reference>
<keyword evidence="4" id="KW-1015">Disulfide bond</keyword>
<dbReference type="GO" id="GO:0046872">
    <property type="term" value="F:metal ion binding"/>
    <property type="evidence" value="ECO:0007669"/>
    <property type="project" value="UniProtKB-KW"/>
</dbReference>
<dbReference type="InterPro" id="IPR001506">
    <property type="entry name" value="Peptidase_M12A"/>
</dbReference>
<comment type="caution">
    <text evidence="4">Lacks conserved residue(s) required for the propagation of feature annotation.</text>
</comment>
<dbReference type="PANTHER" id="PTHR10127:SF850">
    <property type="entry name" value="METALLOENDOPEPTIDASE"/>
    <property type="match status" value="1"/>
</dbReference>
<feature type="chain" id="PRO_5005895742" evidence="5">
    <location>
        <begin position="23"/>
        <end position="382"/>
    </location>
</feature>
<dbReference type="PROSITE" id="PS01186">
    <property type="entry name" value="EGF_2"/>
    <property type="match status" value="1"/>
</dbReference>
<accession>A0A0N5CBA8</accession>
<organism evidence="7 8">
    <name type="scientific">Strongyloides papillosus</name>
    <name type="common">Intestinal threadworm</name>
    <dbReference type="NCBI Taxonomy" id="174720"/>
    <lineage>
        <taxon>Eukaryota</taxon>
        <taxon>Metazoa</taxon>
        <taxon>Ecdysozoa</taxon>
        <taxon>Nematoda</taxon>
        <taxon>Chromadorea</taxon>
        <taxon>Rhabditida</taxon>
        <taxon>Tylenchina</taxon>
        <taxon>Panagrolaimomorpha</taxon>
        <taxon>Strongyloidoidea</taxon>
        <taxon>Strongyloididae</taxon>
        <taxon>Strongyloides</taxon>
    </lineage>
</organism>
<keyword evidence="5" id="KW-0732">Signal</keyword>
<dbReference type="GO" id="GO:0004222">
    <property type="term" value="F:metalloendopeptidase activity"/>
    <property type="evidence" value="ECO:0007669"/>
    <property type="project" value="InterPro"/>
</dbReference>
<keyword evidence="3" id="KW-0482">Metalloprotease</keyword>
<evidence type="ECO:0000313" key="7">
    <source>
        <dbReference type="Proteomes" id="UP000046392"/>
    </source>
</evidence>
<dbReference type="GO" id="GO:0006508">
    <property type="term" value="P:proteolysis"/>
    <property type="evidence" value="ECO:0007669"/>
    <property type="project" value="InterPro"/>
</dbReference>
<evidence type="ECO:0000256" key="2">
    <source>
        <dbReference type="ARBA" id="ARBA00022833"/>
    </source>
</evidence>
<dbReference type="PANTHER" id="PTHR10127">
    <property type="entry name" value="DISCOIDIN, CUB, EGF, LAMININ , AND ZINC METALLOPROTEASE DOMAIN CONTAINING"/>
    <property type="match status" value="1"/>
</dbReference>
<dbReference type="PROSITE" id="PS00022">
    <property type="entry name" value="EGF_1"/>
    <property type="match status" value="1"/>
</dbReference>
<proteinExistence type="predicted"/>
<sequence length="382" mass="44772">MNLSLLIILISMLCALQNVAESKKSSEKKKSKPYKKPPYPTSPESVMYYISTHLGTQLTNDIDNFLKYLSHVMCLDFKRQKDSVKNNIGINFYSKKYNKVGLSTDKKKPTKVYLKKGLTRRELLFFIGNALGLVSEITRYDSKRYVKVFENNIQESYFEKYYEVRQYDSDVIANTSFDFYSTMLPSPKFKSKNGRETYTFISDLSKYYEKTVYTTKFFSFSDVKRLWYLYCSDKCKEKDICMNNGFLKKDYRTCICPSPFTGEKCEELYLDQENCSNKQEFIATSYKSFYTIKNIFTLCYYSIKSNNGKKVRFNIEYLNISHINDCSFGVGLRVKYREDKGAGDLYLCGNYANISFPPLSNEVNLRFYGYGNNRLDFSIKEE</sequence>
<protein>
    <submittedName>
        <fullName evidence="8">EGF-like domain-containing protein</fullName>
    </submittedName>
</protein>
<evidence type="ECO:0000313" key="8">
    <source>
        <dbReference type="WBParaSite" id="SPAL_0001517100.1"/>
    </source>
</evidence>
<evidence type="ECO:0000256" key="5">
    <source>
        <dbReference type="SAM" id="SignalP"/>
    </source>
</evidence>
<feature type="domain" description="EGF-like" evidence="6">
    <location>
        <begin position="227"/>
        <end position="266"/>
    </location>
</feature>
<name>A0A0N5CBA8_STREA</name>
<dbReference type="InterPro" id="IPR000742">
    <property type="entry name" value="EGF"/>
</dbReference>
<evidence type="ECO:0000256" key="4">
    <source>
        <dbReference type="PROSITE-ProRule" id="PRU00076"/>
    </source>
</evidence>
<dbReference type="Proteomes" id="UP000046392">
    <property type="component" value="Unplaced"/>
</dbReference>
<dbReference type="Pfam" id="PF01400">
    <property type="entry name" value="Astacin"/>
    <property type="match status" value="1"/>
</dbReference>
<keyword evidence="3" id="KW-0378">Hydrolase</keyword>
<keyword evidence="4" id="KW-0245">EGF-like domain</keyword>
<feature type="disulfide bond" evidence="4">
    <location>
        <begin position="256"/>
        <end position="265"/>
    </location>
</feature>
<feature type="disulfide bond" evidence="4">
    <location>
        <begin position="231"/>
        <end position="241"/>
    </location>
</feature>
<keyword evidence="3" id="KW-0645">Protease</keyword>
<dbReference type="WBParaSite" id="SPAL_0001517100.1">
    <property type="protein sequence ID" value="SPAL_0001517100.1"/>
    <property type="gene ID" value="SPAL_0001517100"/>
</dbReference>
<dbReference type="AlphaFoldDB" id="A0A0N5CBA8"/>
<keyword evidence="2" id="KW-0862">Zinc</keyword>
<dbReference type="InterPro" id="IPR024079">
    <property type="entry name" value="MetalloPept_cat_dom_sf"/>
</dbReference>
<evidence type="ECO:0000259" key="6">
    <source>
        <dbReference type="PROSITE" id="PS50026"/>
    </source>
</evidence>
<feature type="signal peptide" evidence="5">
    <location>
        <begin position="1"/>
        <end position="22"/>
    </location>
</feature>
<dbReference type="PROSITE" id="PS50026">
    <property type="entry name" value="EGF_3"/>
    <property type="match status" value="1"/>
</dbReference>